<proteinExistence type="predicted"/>
<feature type="region of interest" description="Disordered" evidence="1">
    <location>
        <begin position="22"/>
        <end position="44"/>
    </location>
</feature>
<evidence type="ECO:0000256" key="1">
    <source>
        <dbReference type="SAM" id="MobiDB-lite"/>
    </source>
</evidence>
<dbReference type="EMBL" id="JWIN03000030">
    <property type="protein sequence ID" value="KAB1256180.1"/>
    <property type="molecule type" value="Genomic_DNA"/>
</dbReference>
<reference evidence="2 3" key="1">
    <citation type="journal article" date="2019" name="Mol. Ecol. Resour.">
        <title>Improving Illumina assemblies with Hi-C and long reads: an example with the North African dromedary.</title>
        <authorList>
            <person name="Elbers J.P."/>
            <person name="Rogers M.F."/>
            <person name="Perelman P.L."/>
            <person name="Proskuryakova A.A."/>
            <person name="Serdyukova N.A."/>
            <person name="Johnson W.E."/>
            <person name="Horin P."/>
            <person name="Corander J."/>
            <person name="Murphy D."/>
            <person name="Burger P.A."/>
        </authorList>
    </citation>
    <scope>NUCLEOTIDE SEQUENCE [LARGE SCALE GENOMIC DNA]</scope>
    <source>
        <strain evidence="2">Drom800</strain>
        <tissue evidence="2">Blood</tissue>
    </source>
</reference>
<dbReference type="AlphaFoldDB" id="A0A5N4CBP8"/>
<dbReference type="Proteomes" id="UP000299084">
    <property type="component" value="Unassembled WGS sequence"/>
</dbReference>
<sequence>MQSDPEQHAYVSKTVRGFKSHTSHRGAVLAGPDSVTPDTSSQIAHFTACPPRPQRAQDTITLVRLLQQLPHWPRIPLVISRPPPQAARMLPEVPLTSRPLQLQGPGAGPHSALLIHPGCTVLPPGWPETNAQLPAYPESDRMVSSCFSQEKSKETQTSNKREF</sequence>
<name>A0A5N4CBP8_CAMDR</name>
<feature type="compositionally biased region" description="Basic and acidic residues" evidence="1">
    <location>
        <begin position="150"/>
        <end position="163"/>
    </location>
</feature>
<gene>
    <name evidence="2" type="ORF">Cadr_000027534</name>
</gene>
<evidence type="ECO:0000313" key="2">
    <source>
        <dbReference type="EMBL" id="KAB1256180.1"/>
    </source>
</evidence>
<keyword evidence="3" id="KW-1185">Reference proteome</keyword>
<protein>
    <submittedName>
        <fullName evidence="2">Uncharacterized protein</fullName>
    </submittedName>
</protein>
<feature type="region of interest" description="Disordered" evidence="1">
    <location>
        <begin position="137"/>
        <end position="163"/>
    </location>
</feature>
<evidence type="ECO:0000313" key="3">
    <source>
        <dbReference type="Proteomes" id="UP000299084"/>
    </source>
</evidence>
<comment type="caution">
    <text evidence="2">The sequence shown here is derived from an EMBL/GenBank/DDBJ whole genome shotgun (WGS) entry which is preliminary data.</text>
</comment>
<organism evidence="2 3">
    <name type="scientific">Camelus dromedarius</name>
    <name type="common">Dromedary</name>
    <name type="synonym">Arabian camel</name>
    <dbReference type="NCBI Taxonomy" id="9838"/>
    <lineage>
        <taxon>Eukaryota</taxon>
        <taxon>Metazoa</taxon>
        <taxon>Chordata</taxon>
        <taxon>Craniata</taxon>
        <taxon>Vertebrata</taxon>
        <taxon>Euteleostomi</taxon>
        <taxon>Mammalia</taxon>
        <taxon>Eutheria</taxon>
        <taxon>Laurasiatheria</taxon>
        <taxon>Artiodactyla</taxon>
        <taxon>Tylopoda</taxon>
        <taxon>Camelidae</taxon>
        <taxon>Camelus</taxon>
    </lineage>
</organism>
<accession>A0A5N4CBP8</accession>